<dbReference type="Proteomes" id="UP000003789">
    <property type="component" value="Unassembled WGS sequence"/>
</dbReference>
<dbReference type="GO" id="GO:0005886">
    <property type="term" value="C:plasma membrane"/>
    <property type="evidence" value="ECO:0007669"/>
    <property type="project" value="UniProtKB-SubCell"/>
</dbReference>
<comment type="similarity">
    <text evidence="8">Belongs to the TsuA/YedE (TC 9.B.102) family.</text>
</comment>
<feature type="transmembrane region" description="Helical" evidence="9">
    <location>
        <begin position="52"/>
        <end position="72"/>
    </location>
</feature>
<keyword evidence="2" id="KW-0813">Transport</keyword>
<keyword evidence="4" id="KW-0997">Cell inner membrane</keyword>
<evidence type="ECO:0000256" key="2">
    <source>
        <dbReference type="ARBA" id="ARBA00022448"/>
    </source>
</evidence>
<keyword evidence="6 9" id="KW-1133">Transmembrane helix</keyword>
<evidence type="ECO:0000256" key="3">
    <source>
        <dbReference type="ARBA" id="ARBA00022475"/>
    </source>
</evidence>
<evidence type="ECO:0000256" key="8">
    <source>
        <dbReference type="ARBA" id="ARBA00035655"/>
    </source>
</evidence>
<gene>
    <name evidence="10" type="ORF">P3TCK_18172</name>
</gene>
<dbReference type="PANTHER" id="PTHR30574">
    <property type="entry name" value="INNER MEMBRANE PROTEIN YEDE"/>
    <property type="match status" value="1"/>
</dbReference>
<accession>Q1Z534</accession>
<feature type="transmembrane region" description="Helical" evidence="9">
    <location>
        <begin position="15"/>
        <end position="40"/>
    </location>
</feature>
<dbReference type="RefSeq" id="WP_006231544.1">
    <property type="nucleotide sequence ID" value="NZ_CH724135.1"/>
</dbReference>
<dbReference type="EMBL" id="AAPH01000009">
    <property type="protein sequence ID" value="EAS43732.1"/>
    <property type="molecule type" value="Genomic_DNA"/>
</dbReference>
<sequence>MVFEIPWDALRGGMLLGLAAALLLIMNGRIAGISGIVSGLLKPVKGEVSWRFLFVLGMVISGALAPLLGFSVPESLPVTSVFWVALAGFLVGIGTKLGNGCTSGHGICGMGRLSKRSIVATCVFMAVAFVTVFARLHLL</sequence>
<reference evidence="10 11" key="1">
    <citation type="submission" date="2006-03" db="EMBL/GenBank/DDBJ databases">
        <authorList>
            <person name="Bartlett D.H."/>
            <person name="Valle G."/>
            <person name="Lauro F.M."/>
            <person name="Vezzi A."/>
            <person name="Simonato F."/>
            <person name="Eloe E."/>
            <person name="Vitulo N."/>
            <person name="Stratton T.K."/>
            <person name="D'angelo M."/>
            <person name="Ferriera S."/>
            <person name="Johnson J."/>
            <person name="Kravitz S."/>
            <person name="Beeson K."/>
            <person name="Sutton G."/>
            <person name="Rogers Y."/>
            <person name="Friedman R."/>
            <person name="Frazier M."/>
            <person name="Venter J.C."/>
        </authorList>
    </citation>
    <scope>NUCLEOTIDE SEQUENCE [LARGE SCALE GENOMIC DNA]</scope>
    <source>
        <strain evidence="10 11">3TCK</strain>
    </source>
</reference>
<dbReference type="InterPro" id="IPR007272">
    <property type="entry name" value="Sulf_transp_TsuA/YedE"/>
</dbReference>
<keyword evidence="3" id="KW-1003">Cell membrane</keyword>
<evidence type="ECO:0000256" key="6">
    <source>
        <dbReference type="ARBA" id="ARBA00022989"/>
    </source>
</evidence>
<dbReference type="AlphaFoldDB" id="Q1Z534"/>
<name>Q1Z534_9GAMM</name>
<protein>
    <submittedName>
        <fullName evidence="10">Uncharacterized protein</fullName>
    </submittedName>
</protein>
<comment type="subcellular location">
    <subcellularLocation>
        <location evidence="1">Cell inner membrane</location>
        <topology evidence="1">Multi-pass membrane protein</topology>
    </subcellularLocation>
</comment>
<feature type="transmembrane region" description="Helical" evidence="9">
    <location>
        <begin position="118"/>
        <end position="138"/>
    </location>
</feature>
<evidence type="ECO:0000313" key="11">
    <source>
        <dbReference type="Proteomes" id="UP000003789"/>
    </source>
</evidence>
<evidence type="ECO:0000256" key="9">
    <source>
        <dbReference type="SAM" id="Phobius"/>
    </source>
</evidence>
<keyword evidence="5 9" id="KW-0812">Transmembrane</keyword>
<dbReference type="HOGENOM" id="CLU_122700_1_0_6"/>
<evidence type="ECO:0000256" key="1">
    <source>
        <dbReference type="ARBA" id="ARBA00004429"/>
    </source>
</evidence>
<evidence type="ECO:0000256" key="7">
    <source>
        <dbReference type="ARBA" id="ARBA00023136"/>
    </source>
</evidence>
<organism evidence="10 11">
    <name type="scientific">Photobacterium profundum 3TCK</name>
    <dbReference type="NCBI Taxonomy" id="314280"/>
    <lineage>
        <taxon>Bacteria</taxon>
        <taxon>Pseudomonadati</taxon>
        <taxon>Pseudomonadota</taxon>
        <taxon>Gammaproteobacteria</taxon>
        <taxon>Vibrionales</taxon>
        <taxon>Vibrionaceae</taxon>
        <taxon>Photobacterium</taxon>
    </lineage>
</organism>
<dbReference type="Pfam" id="PF04143">
    <property type="entry name" value="Sulf_transp"/>
    <property type="match status" value="1"/>
</dbReference>
<comment type="caution">
    <text evidence="10">The sequence shown here is derived from an EMBL/GenBank/DDBJ whole genome shotgun (WGS) entry which is preliminary data.</text>
</comment>
<proteinExistence type="inferred from homology"/>
<evidence type="ECO:0000256" key="5">
    <source>
        <dbReference type="ARBA" id="ARBA00022692"/>
    </source>
</evidence>
<keyword evidence="7 9" id="KW-0472">Membrane</keyword>
<dbReference type="OrthoDB" id="9814020at2"/>
<evidence type="ECO:0000313" key="10">
    <source>
        <dbReference type="EMBL" id="EAS43732.1"/>
    </source>
</evidence>
<evidence type="ECO:0000256" key="4">
    <source>
        <dbReference type="ARBA" id="ARBA00022519"/>
    </source>
</evidence>
<dbReference type="PANTHER" id="PTHR30574:SF1">
    <property type="entry name" value="SULPHUR TRANSPORT DOMAIN-CONTAINING PROTEIN"/>
    <property type="match status" value="1"/>
</dbReference>
<feature type="transmembrane region" description="Helical" evidence="9">
    <location>
        <begin position="78"/>
        <end position="97"/>
    </location>
</feature>